<sequence length="203" mass="22806">MQSLPTTSAICLMPCVGQHSGSYGTTIRVTPSQGFNFSRIRYTASDAGTEKKVSSRLSQVQQLLQEAKERASSADNEPTPQITLAKEEKGKEVKIDGLAIASRSISSTKECRKFCFKQYNHQIQELLKCFGCRLIRGFRFWFRCIKAWIRAQEATEIISGEFEAQPTVNGAPVWRSGDNPIRGSGAERRRKKGFKVKRKGRLL</sequence>
<evidence type="ECO:0000256" key="2">
    <source>
        <dbReference type="SAM" id="MobiDB-lite"/>
    </source>
</evidence>
<name>A0A1R3HEI0_COCAP</name>
<keyword evidence="4" id="KW-1185">Reference proteome</keyword>
<dbReference type="OrthoDB" id="270639at2759"/>
<dbReference type="EMBL" id="AWWV01012153">
    <property type="protein sequence ID" value="OMO68767.1"/>
    <property type="molecule type" value="Genomic_DNA"/>
</dbReference>
<protein>
    <submittedName>
        <fullName evidence="3">Uncharacterized protein</fullName>
    </submittedName>
</protein>
<keyword evidence="1" id="KW-0175">Coiled coil</keyword>
<evidence type="ECO:0000313" key="3">
    <source>
        <dbReference type="EMBL" id="OMO68767.1"/>
    </source>
</evidence>
<accession>A0A1R3HEI0</accession>
<organism evidence="3 4">
    <name type="scientific">Corchorus capsularis</name>
    <name type="common">Jute</name>
    <dbReference type="NCBI Taxonomy" id="210143"/>
    <lineage>
        <taxon>Eukaryota</taxon>
        <taxon>Viridiplantae</taxon>
        <taxon>Streptophyta</taxon>
        <taxon>Embryophyta</taxon>
        <taxon>Tracheophyta</taxon>
        <taxon>Spermatophyta</taxon>
        <taxon>Magnoliopsida</taxon>
        <taxon>eudicotyledons</taxon>
        <taxon>Gunneridae</taxon>
        <taxon>Pentapetalae</taxon>
        <taxon>rosids</taxon>
        <taxon>malvids</taxon>
        <taxon>Malvales</taxon>
        <taxon>Malvaceae</taxon>
        <taxon>Grewioideae</taxon>
        <taxon>Apeibeae</taxon>
        <taxon>Corchorus</taxon>
    </lineage>
</organism>
<proteinExistence type="predicted"/>
<dbReference type="AlphaFoldDB" id="A0A1R3HEI0"/>
<evidence type="ECO:0000313" key="4">
    <source>
        <dbReference type="Proteomes" id="UP000188268"/>
    </source>
</evidence>
<gene>
    <name evidence="3" type="ORF">CCACVL1_19843</name>
</gene>
<feature type="coiled-coil region" evidence="1">
    <location>
        <begin position="50"/>
        <end position="77"/>
    </location>
</feature>
<dbReference type="Gramene" id="OMO68767">
    <property type="protein sequence ID" value="OMO68767"/>
    <property type="gene ID" value="CCACVL1_19843"/>
</dbReference>
<comment type="caution">
    <text evidence="3">The sequence shown here is derived from an EMBL/GenBank/DDBJ whole genome shotgun (WGS) entry which is preliminary data.</text>
</comment>
<feature type="region of interest" description="Disordered" evidence="2">
    <location>
        <begin position="169"/>
        <end position="193"/>
    </location>
</feature>
<reference evidence="3 4" key="1">
    <citation type="submission" date="2013-09" db="EMBL/GenBank/DDBJ databases">
        <title>Corchorus capsularis genome sequencing.</title>
        <authorList>
            <person name="Alam M."/>
            <person name="Haque M.S."/>
            <person name="Islam M.S."/>
            <person name="Emdad E.M."/>
            <person name="Islam M.M."/>
            <person name="Ahmed B."/>
            <person name="Halim A."/>
            <person name="Hossen Q.M.M."/>
            <person name="Hossain M.Z."/>
            <person name="Ahmed R."/>
            <person name="Khan M.M."/>
            <person name="Islam R."/>
            <person name="Rashid M.M."/>
            <person name="Khan S.A."/>
            <person name="Rahman M.S."/>
            <person name="Alam M."/>
        </authorList>
    </citation>
    <scope>NUCLEOTIDE SEQUENCE [LARGE SCALE GENOMIC DNA]</scope>
    <source>
        <strain evidence="4">cv. CVL-1</strain>
        <tissue evidence="3">Whole seedling</tissue>
    </source>
</reference>
<dbReference type="STRING" id="210143.A0A1R3HEI0"/>
<evidence type="ECO:0000256" key="1">
    <source>
        <dbReference type="SAM" id="Coils"/>
    </source>
</evidence>
<dbReference type="Proteomes" id="UP000188268">
    <property type="component" value="Unassembled WGS sequence"/>
</dbReference>